<accession>A0A6J5SH49</accession>
<gene>
    <name evidence="1" type="ORF">UFOVP1454_6</name>
</gene>
<proteinExistence type="predicted"/>
<organism evidence="1">
    <name type="scientific">uncultured Caudovirales phage</name>
    <dbReference type="NCBI Taxonomy" id="2100421"/>
    <lineage>
        <taxon>Viruses</taxon>
        <taxon>Duplodnaviria</taxon>
        <taxon>Heunggongvirae</taxon>
        <taxon>Uroviricota</taxon>
        <taxon>Caudoviricetes</taxon>
        <taxon>Peduoviridae</taxon>
        <taxon>Maltschvirus</taxon>
        <taxon>Maltschvirus maltsch</taxon>
    </lineage>
</organism>
<name>A0A6J5SH49_9CAUD</name>
<reference evidence="1" key="1">
    <citation type="submission" date="2020-05" db="EMBL/GenBank/DDBJ databases">
        <authorList>
            <person name="Chiriac C."/>
            <person name="Salcher M."/>
            <person name="Ghai R."/>
            <person name="Kavagutti S V."/>
        </authorList>
    </citation>
    <scope>NUCLEOTIDE SEQUENCE</scope>
</reference>
<protein>
    <submittedName>
        <fullName evidence="1">Uncharacterized protein</fullName>
    </submittedName>
</protein>
<sequence>MTFVYQPQISIAPLTLDALNKLPTAASLGLFNAQFTYDLQPIVFEAITNGSGATVTHDATNRSALMTFSSTPTGGKAYMQSYEYLRYQPGNAQGAIITFNMLSSVANCIKFVRYGDAVNAYQFSNDGTNNIFSILSSTTSGNQIKNQTEWNLDKLDGSSNAANPSGHLFDITKEQLFIVDIAALYTEGAKFGFVINGINVWCHRFSFSNVGVYAYIADANLPASAGMTCTGTVSTTMSFHCCAVYSSGGSIITPQYQFSQEGTATAASGVDTHLLSIRPLTTFNSITNRTNLVPNSINMLVTGNSPILWKLVVGQAITGTTTFTTVNSTFAAAEYNTAGTASGSPAIVVDQGYVAASNQAKGIMESSVTFRYPICLDAAGAVGINRTMSLLVQGIGGASACRGSIIWYGAR</sequence>
<evidence type="ECO:0000313" key="1">
    <source>
        <dbReference type="EMBL" id="CAB4213892.1"/>
    </source>
</evidence>
<dbReference type="EMBL" id="LR797414">
    <property type="protein sequence ID" value="CAB4213892.1"/>
    <property type="molecule type" value="Genomic_DNA"/>
</dbReference>